<reference evidence="1 2" key="1">
    <citation type="submission" date="2021-03" db="EMBL/GenBank/DDBJ databases">
        <title>Enterococcal diversity collection.</title>
        <authorList>
            <person name="Gilmore M.S."/>
            <person name="Schwartzman J."/>
            <person name="Van Tyne D."/>
            <person name="Martin M."/>
            <person name="Earl A.M."/>
            <person name="Manson A.L."/>
            <person name="Straub T."/>
            <person name="Salamzade R."/>
            <person name="Saavedra J."/>
            <person name="Lebreton F."/>
            <person name="Prichula J."/>
            <person name="Schaufler K."/>
            <person name="Gaca A."/>
            <person name="Sgardioli B."/>
            <person name="Wagenaar J."/>
            <person name="Strong T."/>
        </authorList>
    </citation>
    <scope>NUCLEOTIDE SEQUENCE [LARGE SCALE GENOMIC DNA]</scope>
    <source>
        <strain evidence="1 2">DIV0869a</strain>
    </source>
</reference>
<name>A0ABS3GVV6_9ENTE</name>
<dbReference type="EMBL" id="JAFLWD010000008">
    <property type="protein sequence ID" value="MBO0439398.1"/>
    <property type="molecule type" value="Genomic_DNA"/>
</dbReference>
<sequence>MDGSTFYLDGGKAKRGIFIIIREGMERLTGMTEKQANNGLWIVSNEKNWIVDFEKRVD</sequence>
<comment type="caution">
    <text evidence="1">The sequence shown here is derived from an EMBL/GenBank/DDBJ whole genome shotgun (WGS) entry which is preliminary data.</text>
</comment>
<evidence type="ECO:0000313" key="2">
    <source>
        <dbReference type="Proteomes" id="UP000664632"/>
    </source>
</evidence>
<organism evidence="1 2">
    <name type="scientific">Candidatus Enterococcus ikei</name>
    <dbReference type="NCBI Taxonomy" id="2815326"/>
    <lineage>
        <taxon>Bacteria</taxon>
        <taxon>Bacillati</taxon>
        <taxon>Bacillota</taxon>
        <taxon>Bacilli</taxon>
        <taxon>Lactobacillales</taxon>
        <taxon>Enterococcaceae</taxon>
        <taxon>Enterococcus</taxon>
    </lineage>
</organism>
<gene>
    <name evidence="1" type="ORF">JZO69_03425</name>
</gene>
<proteinExistence type="predicted"/>
<accession>A0ABS3GVV6</accession>
<protein>
    <submittedName>
        <fullName evidence="1">Uncharacterized protein</fullName>
    </submittedName>
</protein>
<dbReference type="Proteomes" id="UP000664632">
    <property type="component" value="Unassembled WGS sequence"/>
</dbReference>
<keyword evidence="2" id="KW-1185">Reference proteome</keyword>
<evidence type="ECO:0000313" key="1">
    <source>
        <dbReference type="EMBL" id="MBO0439398.1"/>
    </source>
</evidence>
<dbReference type="RefSeq" id="WP_207111494.1">
    <property type="nucleotide sequence ID" value="NZ_JAFLWD010000008.1"/>
</dbReference>